<dbReference type="EMBL" id="CABM01000069">
    <property type="protein sequence ID" value="CBH99199.1"/>
    <property type="molecule type" value="Genomic_DNA"/>
</dbReference>
<dbReference type="SUPFAM" id="SSF51366">
    <property type="entry name" value="Ribulose-phoshate binding barrel"/>
    <property type="match status" value="1"/>
</dbReference>
<gene>
    <name evidence="9" type="primary">trpF</name>
    <name evidence="9" type="ORF">CARN2_0378</name>
</gene>
<keyword evidence="6" id="KW-0057">Aromatic amino acid biosynthesis</keyword>
<dbReference type="InterPro" id="IPR044643">
    <property type="entry name" value="TrpF_fam"/>
</dbReference>
<protein>
    <recommendedName>
        <fullName evidence="3">phosphoribosylanthranilate isomerase</fullName>
        <ecNumber evidence="3">5.3.1.24</ecNumber>
    </recommendedName>
</protein>
<dbReference type="Pfam" id="PF00697">
    <property type="entry name" value="PRAI"/>
    <property type="match status" value="1"/>
</dbReference>
<evidence type="ECO:0000259" key="8">
    <source>
        <dbReference type="Pfam" id="PF00697"/>
    </source>
</evidence>
<organism evidence="9">
    <name type="scientific">mine drainage metagenome</name>
    <dbReference type="NCBI Taxonomy" id="410659"/>
    <lineage>
        <taxon>unclassified sequences</taxon>
        <taxon>metagenomes</taxon>
        <taxon>ecological metagenomes</taxon>
    </lineage>
</organism>
<dbReference type="UniPathway" id="UPA00035">
    <property type="reaction ID" value="UER00042"/>
</dbReference>
<dbReference type="Gene3D" id="3.20.20.70">
    <property type="entry name" value="Aldolase class I"/>
    <property type="match status" value="1"/>
</dbReference>
<dbReference type="NCBIfam" id="NF002298">
    <property type="entry name" value="PRK01222.1-4"/>
    <property type="match status" value="1"/>
</dbReference>
<keyword evidence="7 9" id="KW-0413">Isomerase</keyword>
<dbReference type="NCBIfam" id="NF002299">
    <property type="entry name" value="PRK01222.1-6"/>
    <property type="match status" value="1"/>
</dbReference>
<dbReference type="CDD" id="cd00405">
    <property type="entry name" value="PRAI"/>
    <property type="match status" value="1"/>
</dbReference>
<evidence type="ECO:0000313" key="9">
    <source>
        <dbReference type="EMBL" id="CBH99199.1"/>
    </source>
</evidence>
<accession>E6PW92</accession>
<dbReference type="GO" id="GO:0004640">
    <property type="term" value="F:phosphoribosylanthranilate isomerase activity"/>
    <property type="evidence" value="ECO:0007669"/>
    <property type="project" value="UniProtKB-EC"/>
</dbReference>
<dbReference type="FunFam" id="3.20.20.70:FF:000075">
    <property type="entry name" value="Tryptophan biosynthesis protein TRP1"/>
    <property type="match status" value="1"/>
</dbReference>
<evidence type="ECO:0000256" key="7">
    <source>
        <dbReference type="ARBA" id="ARBA00023235"/>
    </source>
</evidence>
<name>E6PW92_9ZZZZ</name>
<dbReference type="InterPro" id="IPR013785">
    <property type="entry name" value="Aldolase_TIM"/>
</dbReference>
<comment type="caution">
    <text evidence="9">The sequence shown here is derived from an EMBL/GenBank/DDBJ whole genome shotgun (WGS) entry which is preliminary data.</text>
</comment>
<keyword evidence="4" id="KW-0028">Amino-acid biosynthesis</keyword>
<dbReference type="PANTHER" id="PTHR42894">
    <property type="entry name" value="N-(5'-PHOSPHORIBOSYL)ANTHRANILATE ISOMERASE"/>
    <property type="match status" value="1"/>
</dbReference>
<dbReference type="HAMAP" id="MF_00135">
    <property type="entry name" value="PRAI"/>
    <property type="match status" value="1"/>
</dbReference>
<evidence type="ECO:0000256" key="4">
    <source>
        <dbReference type="ARBA" id="ARBA00022605"/>
    </source>
</evidence>
<reference evidence="9" key="1">
    <citation type="submission" date="2009-10" db="EMBL/GenBank/DDBJ databases">
        <title>Diversity of trophic interactions inside an arsenic-rich microbial ecosystem.</title>
        <authorList>
            <person name="Bertin P.N."/>
            <person name="Heinrich-Salmeron A."/>
            <person name="Pelletier E."/>
            <person name="Goulhen-Chollet F."/>
            <person name="Arsene-Ploetze F."/>
            <person name="Gallien S."/>
            <person name="Calteau A."/>
            <person name="Vallenet D."/>
            <person name="Casiot C."/>
            <person name="Chane-Woon-Ming B."/>
            <person name="Giloteaux L."/>
            <person name="Barakat M."/>
            <person name="Bonnefoy V."/>
            <person name="Bruneel O."/>
            <person name="Chandler M."/>
            <person name="Cleiss J."/>
            <person name="Duran R."/>
            <person name="Elbaz-Poulichet F."/>
            <person name="Fonknechten N."/>
            <person name="Lauga B."/>
            <person name="Mornico D."/>
            <person name="Ortet P."/>
            <person name="Schaeffer C."/>
            <person name="Siguier P."/>
            <person name="Alexander Thil Smith A."/>
            <person name="Van Dorsselaer A."/>
            <person name="Weissenbach J."/>
            <person name="Medigue C."/>
            <person name="Le Paslier D."/>
        </authorList>
    </citation>
    <scope>NUCLEOTIDE SEQUENCE</scope>
</reference>
<dbReference type="PANTHER" id="PTHR42894:SF1">
    <property type="entry name" value="N-(5'-PHOSPHORIBOSYL)ANTHRANILATE ISOMERASE"/>
    <property type="match status" value="1"/>
</dbReference>
<keyword evidence="5" id="KW-0822">Tryptophan biosynthesis</keyword>
<proteinExistence type="inferred from homology"/>
<comment type="similarity">
    <text evidence="2">Belongs to the TrpF family.</text>
</comment>
<dbReference type="InterPro" id="IPR001240">
    <property type="entry name" value="PRAI_dom"/>
</dbReference>
<evidence type="ECO:0000256" key="2">
    <source>
        <dbReference type="ARBA" id="ARBA00007571"/>
    </source>
</evidence>
<evidence type="ECO:0000256" key="6">
    <source>
        <dbReference type="ARBA" id="ARBA00023141"/>
    </source>
</evidence>
<dbReference type="AlphaFoldDB" id="E6PW92"/>
<evidence type="ECO:0000256" key="5">
    <source>
        <dbReference type="ARBA" id="ARBA00022822"/>
    </source>
</evidence>
<sequence length="214" mass="22819">MHPPHRTRIKICGITRIGDALAAAEAGADAIGMVFYPQSPRSVAMQQAQAIARALPPFVSTVALFVNATEAEVNAVIDAVHPSLLQFHGDESPADCSRFAYPYLRAARMKTGLDLLDFKTRFTDAQALLLDTYIESYGGGGEVFDWSLIPKNANFPIVLSGGLHASNVGRAIAQVRPWAVDVSSGVELSKGVKDAAAIRRFIAAVRDADAAVQA</sequence>
<feature type="domain" description="N-(5'phosphoribosyl) anthranilate isomerase (PRAI)" evidence="8">
    <location>
        <begin position="9"/>
        <end position="203"/>
    </location>
</feature>
<dbReference type="GO" id="GO:0000162">
    <property type="term" value="P:L-tryptophan biosynthetic process"/>
    <property type="evidence" value="ECO:0007669"/>
    <property type="project" value="UniProtKB-UniPathway"/>
</dbReference>
<comment type="pathway">
    <text evidence="1">Amino-acid biosynthesis; L-tryptophan biosynthesis; L-tryptophan from chorismate: step 3/5.</text>
</comment>
<evidence type="ECO:0000256" key="3">
    <source>
        <dbReference type="ARBA" id="ARBA00012572"/>
    </source>
</evidence>
<dbReference type="EC" id="5.3.1.24" evidence="3"/>
<dbReference type="InterPro" id="IPR011060">
    <property type="entry name" value="RibuloseP-bd_barrel"/>
</dbReference>
<evidence type="ECO:0000256" key="1">
    <source>
        <dbReference type="ARBA" id="ARBA00004664"/>
    </source>
</evidence>